<evidence type="ECO:0000313" key="7">
    <source>
        <dbReference type="EMBL" id="SES88723.1"/>
    </source>
</evidence>
<comment type="similarity">
    <text evidence="1">Belongs to the LytR/CpsA/Psr (LCP) family.</text>
</comment>
<evidence type="ECO:0000256" key="5">
    <source>
        <dbReference type="SAM" id="Phobius"/>
    </source>
</evidence>
<keyword evidence="3" id="KW-0735">Signal-anchor</keyword>
<dbReference type="NCBIfam" id="TIGR00350">
    <property type="entry name" value="lytR_cpsA_psr"/>
    <property type="match status" value="1"/>
</dbReference>
<dbReference type="AlphaFoldDB" id="A0A1I0A3L3"/>
<dbReference type="EMBL" id="FOHE01000003">
    <property type="protein sequence ID" value="SES88723.1"/>
    <property type="molecule type" value="Genomic_DNA"/>
</dbReference>
<dbReference type="STRING" id="930131.SAMN05216389_10360"/>
<sequence length="350" mass="39772">MFKKSVRNNELKKHNIISRKKKLLLSIGTFIVLLLSITIGYLTHLYNKTEEIITESHEEVGREEEKSELRDKPVDPIDHNVSVLFIGLDTGQARSYGEASRSDALLLATFNKKQNTAKLLSIPRDTYVYVPEAGYSTKINHAHFLGGAKATIETVEEFLNVPIDYYVSVNFDAFIEVVDSLNGIYYDVPFEFNEMDSNDNKDAIHLSPGYQLLTGEETLALARSRKYDNDIERGKRQQEIVKRIAEKAASPSSAFKLGDVLESVGGNLKTNLKFDDLKSFLTYGTNKNFSIETINLDGKGGRMNDGLWYFQVNEESQAKIERELRNHLDLPIYIRESSDLANDHDEEIIY</sequence>
<protein>
    <submittedName>
        <fullName evidence="7">Transcriptional attenuator, LytR family</fullName>
    </submittedName>
</protein>
<evidence type="ECO:0000256" key="3">
    <source>
        <dbReference type="ARBA" id="ARBA00022968"/>
    </source>
</evidence>
<name>A0A1I0A3L3_9BACI</name>
<accession>A0A1I0A3L3</accession>
<organism evidence="7 8">
    <name type="scientific">Oceanobacillus limi</name>
    <dbReference type="NCBI Taxonomy" id="930131"/>
    <lineage>
        <taxon>Bacteria</taxon>
        <taxon>Bacillati</taxon>
        <taxon>Bacillota</taxon>
        <taxon>Bacilli</taxon>
        <taxon>Bacillales</taxon>
        <taxon>Bacillaceae</taxon>
        <taxon>Oceanobacillus</taxon>
    </lineage>
</organism>
<proteinExistence type="inferred from homology"/>
<evidence type="ECO:0000259" key="6">
    <source>
        <dbReference type="Pfam" id="PF03816"/>
    </source>
</evidence>
<dbReference type="PANTHER" id="PTHR33392:SF3">
    <property type="entry name" value="POLYISOPRENYL-TEICHOIC ACID--PEPTIDOGLYCAN TEICHOIC ACID TRANSFERASE TAGT"/>
    <property type="match status" value="1"/>
</dbReference>
<keyword evidence="4 5" id="KW-1133">Transmembrane helix</keyword>
<gene>
    <name evidence="7" type="ORF">SAMN05216389_10360</name>
</gene>
<feature type="domain" description="Cell envelope-related transcriptional attenuator" evidence="6">
    <location>
        <begin position="101"/>
        <end position="249"/>
    </location>
</feature>
<dbReference type="InterPro" id="IPR050922">
    <property type="entry name" value="LytR/CpsA/Psr_CW_biosynth"/>
</dbReference>
<keyword evidence="8" id="KW-1185">Reference proteome</keyword>
<dbReference type="InterPro" id="IPR004474">
    <property type="entry name" value="LytR_CpsA_psr"/>
</dbReference>
<evidence type="ECO:0000256" key="1">
    <source>
        <dbReference type="ARBA" id="ARBA00006068"/>
    </source>
</evidence>
<feature type="transmembrane region" description="Helical" evidence="5">
    <location>
        <begin position="23"/>
        <end position="42"/>
    </location>
</feature>
<dbReference type="PANTHER" id="PTHR33392">
    <property type="entry name" value="POLYISOPRENYL-TEICHOIC ACID--PEPTIDOGLYCAN TEICHOIC ACID TRANSFERASE TAGU"/>
    <property type="match status" value="1"/>
</dbReference>
<evidence type="ECO:0000256" key="2">
    <source>
        <dbReference type="ARBA" id="ARBA00022692"/>
    </source>
</evidence>
<dbReference type="Proteomes" id="UP000198618">
    <property type="component" value="Unassembled WGS sequence"/>
</dbReference>
<keyword evidence="2 5" id="KW-0812">Transmembrane</keyword>
<dbReference type="RefSeq" id="WP_090867321.1">
    <property type="nucleotide sequence ID" value="NZ_FOHE01000003.1"/>
</dbReference>
<dbReference type="Pfam" id="PF03816">
    <property type="entry name" value="LytR_cpsA_psr"/>
    <property type="match status" value="1"/>
</dbReference>
<dbReference type="OrthoDB" id="27330at2"/>
<keyword evidence="5" id="KW-0472">Membrane</keyword>
<dbReference type="Gene3D" id="3.40.630.190">
    <property type="entry name" value="LCP protein"/>
    <property type="match status" value="1"/>
</dbReference>
<evidence type="ECO:0000256" key="4">
    <source>
        <dbReference type="ARBA" id="ARBA00022989"/>
    </source>
</evidence>
<reference evidence="7 8" key="1">
    <citation type="submission" date="2016-10" db="EMBL/GenBank/DDBJ databases">
        <authorList>
            <person name="de Groot N.N."/>
        </authorList>
    </citation>
    <scope>NUCLEOTIDE SEQUENCE [LARGE SCALE GENOMIC DNA]</scope>
    <source>
        <strain evidence="7 8">IBRC-M 10780</strain>
    </source>
</reference>
<evidence type="ECO:0000313" key="8">
    <source>
        <dbReference type="Proteomes" id="UP000198618"/>
    </source>
</evidence>
<dbReference type="GO" id="GO:0071555">
    <property type="term" value="P:cell wall organization"/>
    <property type="evidence" value="ECO:0007669"/>
    <property type="project" value="UniProtKB-KW"/>
</dbReference>